<comment type="caution">
    <text evidence="2">The sequence shown here is derived from an EMBL/GenBank/DDBJ whole genome shotgun (WGS) entry which is preliminary data.</text>
</comment>
<accession>A0A5C6CAQ6</accession>
<dbReference type="AlphaFoldDB" id="A0A5C6CAQ6"/>
<gene>
    <name evidence="2" type="ORF">Pla144_47080</name>
</gene>
<protein>
    <recommendedName>
        <fullName evidence="1">Gene product 88 domain-containing protein</fullName>
    </recommendedName>
</protein>
<evidence type="ECO:0000313" key="2">
    <source>
        <dbReference type="EMBL" id="TWU21298.1"/>
    </source>
</evidence>
<evidence type="ECO:0000313" key="3">
    <source>
        <dbReference type="Proteomes" id="UP000318437"/>
    </source>
</evidence>
<evidence type="ECO:0000259" key="1">
    <source>
        <dbReference type="Pfam" id="PF17338"/>
    </source>
</evidence>
<dbReference type="Proteomes" id="UP000318437">
    <property type="component" value="Unassembled WGS sequence"/>
</dbReference>
<sequence>MRYSLIGSNTKLAKQSGLEYLIAGLSLAPHRRGPENVCPEAGYCSAVCNLWFSGRTVTKPVRNAMINRSQLLTEDPRRFRQLLDSDLERFANDAKSKRIVPLFRPNVASDLDWQDLARSHPHISFYDYTKVRSRLAAIRNHRWPENYQLTYSVNERSHHRTIGSYLRTGFNVSTVYDTDYFPAVGRIDPLPESWRFDGKEWPVIDGDKHDIRLKEVDGTGVVVGLRFKGSRRLLDQAIDRGFVYAT</sequence>
<dbReference type="RefSeq" id="WP_197530942.1">
    <property type="nucleotide sequence ID" value="NZ_SJPS01000011.1"/>
</dbReference>
<dbReference type="EMBL" id="SJPS01000011">
    <property type="protein sequence ID" value="TWU21298.1"/>
    <property type="molecule type" value="Genomic_DNA"/>
</dbReference>
<feature type="domain" description="Gene product 88" evidence="1">
    <location>
        <begin position="7"/>
        <end position="244"/>
    </location>
</feature>
<organism evidence="2 3">
    <name type="scientific">Bythopirellula polymerisocia</name>
    <dbReference type="NCBI Taxonomy" id="2528003"/>
    <lineage>
        <taxon>Bacteria</taxon>
        <taxon>Pseudomonadati</taxon>
        <taxon>Planctomycetota</taxon>
        <taxon>Planctomycetia</taxon>
        <taxon>Pirellulales</taxon>
        <taxon>Lacipirellulaceae</taxon>
        <taxon>Bythopirellula</taxon>
    </lineage>
</organism>
<dbReference type="Pfam" id="PF17338">
    <property type="entry name" value="GP88"/>
    <property type="match status" value="1"/>
</dbReference>
<name>A0A5C6CAQ6_9BACT</name>
<keyword evidence="3" id="KW-1185">Reference proteome</keyword>
<proteinExistence type="predicted"/>
<reference evidence="2 3" key="1">
    <citation type="submission" date="2019-02" db="EMBL/GenBank/DDBJ databases">
        <title>Deep-cultivation of Planctomycetes and their phenomic and genomic characterization uncovers novel biology.</title>
        <authorList>
            <person name="Wiegand S."/>
            <person name="Jogler M."/>
            <person name="Boedeker C."/>
            <person name="Pinto D."/>
            <person name="Vollmers J."/>
            <person name="Rivas-Marin E."/>
            <person name="Kohn T."/>
            <person name="Peeters S.H."/>
            <person name="Heuer A."/>
            <person name="Rast P."/>
            <person name="Oberbeckmann S."/>
            <person name="Bunk B."/>
            <person name="Jeske O."/>
            <person name="Meyerdierks A."/>
            <person name="Storesund J.E."/>
            <person name="Kallscheuer N."/>
            <person name="Luecker S."/>
            <person name="Lage O.M."/>
            <person name="Pohl T."/>
            <person name="Merkel B.J."/>
            <person name="Hornburger P."/>
            <person name="Mueller R.-W."/>
            <person name="Bruemmer F."/>
            <person name="Labrenz M."/>
            <person name="Spormann A.M."/>
            <person name="Op Den Camp H."/>
            <person name="Overmann J."/>
            <person name="Amann R."/>
            <person name="Jetten M.S.M."/>
            <person name="Mascher T."/>
            <person name="Medema M.H."/>
            <person name="Devos D.P."/>
            <person name="Kaster A.-K."/>
            <person name="Ovreas L."/>
            <person name="Rohde M."/>
            <person name="Galperin M.Y."/>
            <person name="Jogler C."/>
        </authorList>
    </citation>
    <scope>NUCLEOTIDE SEQUENCE [LARGE SCALE GENOMIC DNA]</scope>
    <source>
        <strain evidence="2 3">Pla144</strain>
    </source>
</reference>
<dbReference type="InterPro" id="IPR020290">
    <property type="entry name" value="Gp88"/>
</dbReference>